<keyword evidence="2" id="KW-1185">Reference proteome</keyword>
<dbReference type="EMBL" id="UYRT01004029">
    <property type="protein sequence ID" value="VDK35379.1"/>
    <property type="molecule type" value="Genomic_DNA"/>
</dbReference>
<sequence>MVIIPGLFSAVVHLHRHTEALSFTNAAAVPASSYCRTTGNTFHHCHAENDYMLEQSMVTGAKKANGYYGEFSVAKDV</sequence>
<protein>
    <submittedName>
        <fullName evidence="3">Secreted protein</fullName>
    </submittedName>
</protein>
<gene>
    <name evidence="1" type="ORF">GPUH_LOCUS2604</name>
</gene>
<dbReference type="Proteomes" id="UP000271098">
    <property type="component" value="Unassembled WGS sequence"/>
</dbReference>
<evidence type="ECO:0000313" key="3">
    <source>
        <dbReference type="WBParaSite" id="GPUH_0000260901-mRNA-1"/>
    </source>
</evidence>
<reference evidence="1 2" key="2">
    <citation type="submission" date="2018-11" db="EMBL/GenBank/DDBJ databases">
        <authorList>
            <consortium name="Pathogen Informatics"/>
        </authorList>
    </citation>
    <scope>NUCLEOTIDE SEQUENCE [LARGE SCALE GENOMIC DNA]</scope>
</reference>
<evidence type="ECO:0000313" key="2">
    <source>
        <dbReference type="Proteomes" id="UP000271098"/>
    </source>
</evidence>
<dbReference type="WBParaSite" id="GPUH_0000260901-mRNA-1">
    <property type="protein sequence ID" value="GPUH_0000260901-mRNA-1"/>
    <property type="gene ID" value="GPUH_0000260901"/>
</dbReference>
<evidence type="ECO:0000313" key="1">
    <source>
        <dbReference type="EMBL" id="VDK35379.1"/>
    </source>
</evidence>
<dbReference type="AlphaFoldDB" id="A0A183D1L3"/>
<organism evidence="3">
    <name type="scientific">Gongylonema pulchrum</name>
    <dbReference type="NCBI Taxonomy" id="637853"/>
    <lineage>
        <taxon>Eukaryota</taxon>
        <taxon>Metazoa</taxon>
        <taxon>Ecdysozoa</taxon>
        <taxon>Nematoda</taxon>
        <taxon>Chromadorea</taxon>
        <taxon>Rhabditida</taxon>
        <taxon>Spirurina</taxon>
        <taxon>Spiruromorpha</taxon>
        <taxon>Spiruroidea</taxon>
        <taxon>Gongylonematidae</taxon>
        <taxon>Gongylonema</taxon>
    </lineage>
</organism>
<reference evidence="3" key="1">
    <citation type="submission" date="2016-06" db="UniProtKB">
        <authorList>
            <consortium name="WormBaseParasite"/>
        </authorList>
    </citation>
    <scope>IDENTIFICATION</scope>
</reference>
<proteinExistence type="predicted"/>
<accession>A0A183D1L3</accession>
<name>A0A183D1L3_9BILA</name>